<reference evidence="1 2" key="1">
    <citation type="journal article" date="2009" name="Stand. Genomic Sci.">
        <title>Complete genome sequence of Pirellula staleyi type strain (ATCC 27377).</title>
        <authorList>
            <person name="Clum A."/>
            <person name="Tindall B.J."/>
            <person name="Sikorski J."/>
            <person name="Ivanova N."/>
            <person name="Mavrommatis K."/>
            <person name="Lucas S."/>
            <person name="Glavina del Rio T."/>
            <person name="Nolan M."/>
            <person name="Chen F."/>
            <person name="Tice H."/>
            <person name="Pitluck S."/>
            <person name="Cheng J.F."/>
            <person name="Chertkov O."/>
            <person name="Brettin T."/>
            <person name="Han C."/>
            <person name="Detter J.C."/>
            <person name="Kuske C."/>
            <person name="Bruce D."/>
            <person name="Goodwin L."/>
            <person name="Ovchinikova G."/>
            <person name="Pati A."/>
            <person name="Mikhailova N."/>
            <person name="Chen A."/>
            <person name="Palaniappan K."/>
            <person name="Land M."/>
            <person name="Hauser L."/>
            <person name="Chang Y.J."/>
            <person name="Jeffries C.D."/>
            <person name="Chain P."/>
            <person name="Rohde M."/>
            <person name="Goker M."/>
            <person name="Bristow J."/>
            <person name="Eisen J.A."/>
            <person name="Markowitz V."/>
            <person name="Hugenholtz P."/>
            <person name="Kyrpides N.C."/>
            <person name="Klenk H.P."/>
            <person name="Lapidus A."/>
        </authorList>
    </citation>
    <scope>NUCLEOTIDE SEQUENCE [LARGE SCALE GENOMIC DNA]</scope>
    <source>
        <strain evidence="2">ATCC 27377 / DSM 6068 / ICPB 4128</strain>
    </source>
</reference>
<sequence>MIRSPFGLDVAVLSLLGYCVLLGCSSETAPTAAPPTPSTPPPVSVADDRVKAEMLSEDGLETTRVHGGEFVYIAPDGSETVLTLGDNTVASISNTLHEGEPNEFSYKLQYLRHRDGKDLYEVTYQRGPNQHTTVGPFAYEGVETPVGNKGDFGSFLLRPEKPK</sequence>
<dbReference type="HOGENOM" id="CLU_1625536_0_0_0"/>
<name>D2R5D5_PIRSD</name>
<dbReference type="PROSITE" id="PS51257">
    <property type="entry name" value="PROKAR_LIPOPROTEIN"/>
    <property type="match status" value="1"/>
</dbReference>
<dbReference type="KEGG" id="psl:Psta_0708"/>
<dbReference type="STRING" id="530564.Psta_0708"/>
<evidence type="ECO:0000313" key="1">
    <source>
        <dbReference type="EMBL" id="ADB15394.1"/>
    </source>
</evidence>
<dbReference type="Proteomes" id="UP000001887">
    <property type="component" value="Chromosome"/>
</dbReference>
<accession>D2R5D5</accession>
<keyword evidence="2" id="KW-1185">Reference proteome</keyword>
<dbReference type="EMBL" id="CP001848">
    <property type="protein sequence ID" value="ADB15394.1"/>
    <property type="molecule type" value="Genomic_DNA"/>
</dbReference>
<dbReference type="AlphaFoldDB" id="D2R5D5"/>
<evidence type="ECO:0008006" key="3">
    <source>
        <dbReference type="Google" id="ProtNLM"/>
    </source>
</evidence>
<proteinExistence type="predicted"/>
<evidence type="ECO:0000313" key="2">
    <source>
        <dbReference type="Proteomes" id="UP000001887"/>
    </source>
</evidence>
<protein>
    <recommendedName>
        <fullName evidence="3">Lipoprotein</fullName>
    </recommendedName>
</protein>
<gene>
    <name evidence="1" type="ordered locus">Psta_0708</name>
</gene>
<organism evidence="1 2">
    <name type="scientific">Pirellula staleyi (strain ATCC 27377 / DSM 6068 / ICPB 4128)</name>
    <name type="common">Pirella staleyi</name>
    <dbReference type="NCBI Taxonomy" id="530564"/>
    <lineage>
        <taxon>Bacteria</taxon>
        <taxon>Pseudomonadati</taxon>
        <taxon>Planctomycetota</taxon>
        <taxon>Planctomycetia</taxon>
        <taxon>Pirellulales</taxon>
        <taxon>Pirellulaceae</taxon>
        <taxon>Pirellula</taxon>
    </lineage>
</organism>